<evidence type="ECO:0000313" key="3">
    <source>
        <dbReference type="Proteomes" id="UP000241394"/>
    </source>
</evidence>
<evidence type="ECO:0000256" key="1">
    <source>
        <dbReference type="SAM" id="MobiDB-lite"/>
    </source>
</evidence>
<feature type="region of interest" description="Disordered" evidence="1">
    <location>
        <begin position="374"/>
        <end position="402"/>
    </location>
</feature>
<dbReference type="EMBL" id="NKQK01000013">
    <property type="protein sequence ID" value="PSS13524.1"/>
    <property type="molecule type" value="Genomic_DNA"/>
</dbReference>
<dbReference type="PANTHER" id="PTHR33781">
    <property type="entry name" value="PROTEIN PHYTOCHROME KINASE SUBSTRATE 1-RELATED"/>
    <property type="match status" value="1"/>
</dbReference>
<dbReference type="PANTHER" id="PTHR33781:SF4">
    <property type="entry name" value="PROTEIN PHYTOCHROME KINASE SUBSTRATE 1"/>
    <property type="match status" value="1"/>
</dbReference>
<keyword evidence="2" id="KW-0808">Transferase</keyword>
<comment type="caution">
    <text evidence="2">The sequence shown here is derived from an EMBL/GenBank/DDBJ whole genome shotgun (WGS) entry which is preliminary data.</text>
</comment>
<keyword evidence="3" id="KW-1185">Reference proteome</keyword>
<dbReference type="InterPro" id="IPR039615">
    <property type="entry name" value="PKS"/>
</dbReference>
<dbReference type="Proteomes" id="UP000241394">
    <property type="component" value="Chromosome LG13"/>
</dbReference>
<dbReference type="OrthoDB" id="1916150at2759"/>
<reference evidence="3" key="2">
    <citation type="journal article" date="2018" name="BMC Genomics">
        <title>A manually annotated Actinidia chinensis var. chinensis (kiwifruit) genome highlights the challenges associated with draft genomes and gene prediction in plants.</title>
        <authorList>
            <person name="Pilkington S.M."/>
            <person name="Crowhurst R."/>
            <person name="Hilario E."/>
            <person name="Nardozza S."/>
            <person name="Fraser L."/>
            <person name="Peng Y."/>
            <person name="Gunaseelan K."/>
            <person name="Simpson R."/>
            <person name="Tahir J."/>
            <person name="Deroles S.C."/>
            <person name="Templeton K."/>
            <person name="Luo Z."/>
            <person name="Davy M."/>
            <person name="Cheng C."/>
            <person name="McNeilage M."/>
            <person name="Scaglione D."/>
            <person name="Liu Y."/>
            <person name="Zhang Q."/>
            <person name="Datson P."/>
            <person name="De Silva N."/>
            <person name="Gardiner S.E."/>
            <person name="Bassett H."/>
            <person name="Chagne D."/>
            <person name="McCallum J."/>
            <person name="Dzierzon H."/>
            <person name="Deng C."/>
            <person name="Wang Y.Y."/>
            <person name="Barron L."/>
            <person name="Manako K."/>
            <person name="Bowen J."/>
            <person name="Foster T.M."/>
            <person name="Erridge Z.A."/>
            <person name="Tiffin H."/>
            <person name="Waite C.N."/>
            <person name="Davies K.M."/>
            <person name="Grierson E.P."/>
            <person name="Laing W.A."/>
            <person name="Kirk R."/>
            <person name="Chen X."/>
            <person name="Wood M."/>
            <person name="Montefiori M."/>
            <person name="Brummell D.A."/>
            <person name="Schwinn K.E."/>
            <person name="Catanach A."/>
            <person name="Fullerton C."/>
            <person name="Li D."/>
            <person name="Meiyalaghan S."/>
            <person name="Nieuwenhuizen N."/>
            <person name="Read N."/>
            <person name="Prakash R."/>
            <person name="Hunter D."/>
            <person name="Zhang H."/>
            <person name="McKenzie M."/>
            <person name="Knabel M."/>
            <person name="Harris A."/>
            <person name="Allan A.C."/>
            <person name="Gleave A."/>
            <person name="Chen A."/>
            <person name="Janssen B.J."/>
            <person name="Plunkett B."/>
            <person name="Ampomah-Dwamena C."/>
            <person name="Voogd C."/>
            <person name="Leif D."/>
            <person name="Lafferty D."/>
            <person name="Souleyre E.J.F."/>
            <person name="Varkonyi-Gasic E."/>
            <person name="Gambi F."/>
            <person name="Hanley J."/>
            <person name="Yao J.L."/>
            <person name="Cheung J."/>
            <person name="David K.M."/>
            <person name="Warren B."/>
            <person name="Marsh K."/>
            <person name="Snowden K.C."/>
            <person name="Lin-Wang K."/>
            <person name="Brian L."/>
            <person name="Martinez-Sanchez M."/>
            <person name="Wang M."/>
            <person name="Ileperuma N."/>
            <person name="Macnee N."/>
            <person name="Campin R."/>
            <person name="McAtee P."/>
            <person name="Drummond R.S.M."/>
            <person name="Espley R.V."/>
            <person name="Ireland H.S."/>
            <person name="Wu R."/>
            <person name="Atkinson R.G."/>
            <person name="Karunairetnam S."/>
            <person name="Bulley S."/>
            <person name="Chunkath S."/>
            <person name="Hanley Z."/>
            <person name="Storey R."/>
            <person name="Thrimawithana A.H."/>
            <person name="Thomson S."/>
            <person name="David C."/>
            <person name="Testolin R."/>
            <person name="Huang H."/>
            <person name="Hellens R.P."/>
            <person name="Schaffer R.J."/>
        </authorList>
    </citation>
    <scope>NUCLEOTIDE SEQUENCE [LARGE SCALE GENOMIC DNA]</scope>
    <source>
        <strain evidence="3">cv. Red5</strain>
    </source>
</reference>
<reference evidence="2 3" key="1">
    <citation type="submission" date="2017-07" db="EMBL/GenBank/DDBJ databases">
        <title>An improved, manually edited Actinidia chinensis var. chinensis (kiwifruit) genome highlights the challenges associated with draft genomes and gene prediction in plants.</title>
        <authorList>
            <person name="Pilkington S."/>
            <person name="Crowhurst R."/>
            <person name="Hilario E."/>
            <person name="Nardozza S."/>
            <person name="Fraser L."/>
            <person name="Peng Y."/>
            <person name="Gunaseelan K."/>
            <person name="Simpson R."/>
            <person name="Tahir J."/>
            <person name="Deroles S."/>
            <person name="Templeton K."/>
            <person name="Luo Z."/>
            <person name="Davy M."/>
            <person name="Cheng C."/>
            <person name="Mcneilage M."/>
            <person name="Scaglione D."/>
            <person name="Liu Y."/>
            <person name="Zhang Q."/>
            <person name="Datson P."/>
            <person name="De Silva N."/>
            <person name="Gardiner S."/>
            <person name="Bassett H."/>
            <person name="Chagne D."/>
            <person name="Mccallum J."/>
            <person name="Dzierzon H."/>
            <person name="Deng C."/>
            <person name="Wang Y.-Y."/>
            <person name="Barron N."/>
            <person name="Manako K."/>
            <person name="Bowen J."/>
            <person name="Foster T."/>
            <person name="Erridge Z."/>
            <person name="Tiffin H."/>
            <person name="Waite C."/>
            <person name="Davies K."/>
            <person name="Grierson E."/>
            <person name="Laing W."/>
            <person name="Kirk R."/>
            <person name="Chen X."/>
            <person name="Wood M."/>
            <person name="Montefiori M."/>
            <person name="Brummell D."/>
            <person name="Schwinn K."/>
            <person name="Catanach A."/>
            <person name="Fullerton C."/>
            <person name="Li D."/>
            <person name="Meiyalaghan S."/>
            <person name="Nieuwenhuizen N."/>
            <person name="Read N."/>
            <person name="Prakash R."/>
            <person name="Hunter D."/>
            <person name="Zhang H."/>
            <person name="Mckenzie M."/>
            <person name="Knabel M."/>
            <person name="Harris A."/>
            <person name="Allan A."/>
            <person name="Chen A."/>
            <person name="Janssen B."/>
            <person name="Plunkett B."/>
            <person name="Dwamena C."/>
            <person name="Voogd C."/>
            <person name="Leif D."/>
            <person name="Lafferty D."/>
            <person name="Souleyre E."/>
            <person name="Varkonyi-Gasic E."/>
            <person name="Gambi F."/>
            <person name="Hanley J."/>
            <person name="Yao J.-L."/>
            <person name="Cheung J."/>
            <person name="David K."/>
            <person name="Warren B."/>
            <person name="Marsh K."/>
            <person name="Snowden K."/>
            <person name="Lin-Wang K."/>
            <person name="Brian L."/>
            <person name="Martinez-Sanchez M."/>
            <person name="Wang M."/>
            <person name="Ileperuma N."/>
            <person name="Macnee N."/>
            <person name="Campin R."/>
            <person name="Mcatee P."/>
            <person name="Drummond R."/>
            <person name="Espley R."/>
            <person name="Ireland H."/>
            <person name="Wu R."/>
            <person name="Atkinson R."/>
            <person name="Karunairetnam S."/>
            <person name="Bulley S."/>
            <person name="Chunkath S."/>
            <person name="Hanley Z."/>
            <person name="Storey R."/>
            <person name="Thrimawithana A."/>
            <person name="Thomson S."/>
            <person name="David C."/>
            <person name="Testolin R."/>
        </authorList>
    </citation>
    <scope>NUCLEOTIDE SEQUENCE [LARGE SCALE GENOMIC DNA]</scope>
    <source>
        <strain evidence="3">cv. Red5</strain>
        <tissue evidence="2">Young leaf</tissue>
    </source>
</reference>
<dbReference type="Gramene" id="PSS13524">
    <property type="protein sequence ID" value="PSS13524"/>
    <property type="gene ID" value="CEY00_Acc14135"/>
</dbReference>
<proteinExistence type="predicted"/>
<sequence>MAMVTISQPLSCTGNDHLRDASFSSYLNCSEKNFGRKLAGSSLNPNSTTTTTTPHEDGEIGVFGAEKYFNGVVDEDDPSVANNGGLKIQDPKNEPIHTSPVKPKIQPRTPSVHSEASLNSQSALLQSVLRNQAPRKTKKRNGKSFLASLGCSCSCNGKNSVDIDENDGKSQSNVAMEPVLNVPDTVDLARANKSRLNPWVMEEVQCKKIDEVGTGLKREDCFTFPILNSKPGIPGIKVHSHEHEDDKQRNSLEVFGSPVLGKKTKSSSLDMGPAVWGWETNSRSGEFEIPPNSDGMYNDNESEASSDLFEIESFANSGNQFLHRQGSDGMSSSCVTPTTCYAPSEVSIDWSVVTASAAEFSAISDLEDMISTAGTEKSRKMARNYKSSPATGKESDKRRPGILLSCKSHKAVRIAGDAHRTNGKTVDDPRRLQRPSRDSAYRN</sequence>
<dbReference type="GO" id="GO:0016301">
    <property type="term" value="F:kinase activity"/>
    <property type="evidence" value="ECO:0007669"/>
    <property type="project" value="UniProtKB-KW"/>
</dbReference>
<evidence type="ECO:0000313" key="2">
    <source>
        <dbReference type="EMBL" id="PSS13524.1"/>
    </source>
</evidence>
<accession>A0A2R6QQX1</accession>
<dbReference type="AlphaFoldDB" id="A0A2R6QQX1"/>
<organism evidence="2 3">
    <name type="scientific">Actinidia chinensis var. chinensis</name>
    <name type="common">Chinese soft-hair kiwi</name>
    <dbReference type="NCBI Taxonomy" id="1590841"/>
    <lineage>
        <taxon>Eukaryota</taxon>
        <taxon>Viridiplantae</taxon>
        <taxon>Streptophyta</taxon>
        <taxon>Embryophyta</taxon>
        <taxon>Tracheophyta</taxon>
        <taxon>Spermatophyta</taxon>
        <taxon>Magnoliopsida</taxon>
        <taxon>eudicotyledons</taxon>
        <taxon>Gunneridae</taxon>
        <taxon>Pentapetalae</taxon>
        <taxon>asterids</taxon>
        <taxon>Ericales</taxon>
        <taxon>Actinidiaceae</taxon>
        <taxon>Actinidia</taxon>
    </lineage>
</organism>
<protein>
    <submittedName>
        <fullName evidence="2">Protein PHYTOCHROME KINASE SUBSTRATE like</fullName>
    </submittedName>
</protein>
<dbReference type="InParanoid" id="A0A2R6QQX1"/>
<feature type="region of interest" description="Disordered" evidence="1">
    <location>
        <begin position="414"/>
        <end position="443"/>
    </location>
</feature>
<dbReference type="FunCoup" id="A0A2R6QQX1">
    <property type="interactions" value="974"/>
</dbReference>
<feature type="region of interest" description="Disordered" evidence="1">
    <location>
        <begin position="85"/>
        <end position="116"/>
    </location>
</feature>
<name>A0A2R6QQX1_ACTCC</name>
<keyword evidence="2" id="KW-0418">Kinase</keyword>
<dbReference type="OMA" id="MAMVTIS"/>
<dbReference type="STRING" id="1590841.A0A2R6QQX1"/>
<feature type="compositionally biased region" description="Basic and acidic residues" evidence="1">
    <location>
        <begin position="416"/>
        <end position="443"/>
    </location>
</feature>
<feature type="region of interest" description="Disordered" evidence="1">
    <location>
        <begin position="37"/>
        <end position="56"/>
    </location>
</feature>
<dbReference type="GO" id="GO:0009638">
    <property type="term" value="P:phototropism"/>
    <property type="evidence" value="ECO:0007669"/>
    <property type="project" value="InterPro"/>
</dbReference>
<gene>
    <name evidence="2" type="ORF">CEY00_Acc14135</name>
</gene>